<feature type="transmembrane region" description="Helical" evidence="2">
    <location>
        <begin position="182"/>
        <end position="203"/>
    </location>
</feature>
<keyword evidence="5" id="KW-1185">Reference proteome</keyword>
<comment type="caution">
    <text evidence="4">The sequence shown here is derived from an EMBL/GenBank/DDBJ whole genome shotgun (WGS) entry which is preliminary data.</text>
</comment>
<evidence type="ECO:0000256" key="1">
    <source>
        <dbReference type="SAM" id="MobiDB-lite"/>
    </source>
</evidence>
<organism evidence="4 5">
    <name type="scientific">Auraticoccus cholistanensis</name>
    <dbReference type="NCBI Taxonomy" id="2656650"/>
    <lineage>
        <taxon>Bacteria</taxon>
        <taxon>Bacillati</taxon>
        <taxon>Actinomycetota</taxon>
        <taxon>Actinomycetes</taxon>
        <taxon>Propionibacteriales</taxon>
        <taxon>Propionibacteriaceae</taxon>
        <taxon>Auraticoccus</taxon>
    </lineage>
</organism>
<feature type="domain" description="DUF1206" evidence="3">
    <location>
        <begin position="143"/>
        <end position="208"/>
    </location>
</feature>
<feature type="transmembrane region" description="Helical" evidence="2">
    <location>
        <begin position="58"/>
        <end position="80"/>
    </location>
</feature>
<feature type="transmembrane region" description="Helical" evidence="2">
    <location>
        <begin position="142"/>
        <end position="162"/>
    </location>
</feature>
<evidence type="ECO:0000256" key="2">
    <source>
        <dbReference type="SAM" id="Phobius"/>
    </source>
</evidence>
<evidence type="ECO:0000259" key="3">
    <source>
        <dbReference type="Pfam" id="PF06724"/>
    </source>
</evidence>
<name>A0A6A9UTI7_9ACTN</name>
<proteinExistence type="predicted"/>
<keyword evidence="2" id="KW-0472">Membrane</keyword>
<keyword evidence="2" id="KW-1133">Transmembrane helix</keyword>
<dbReference type="EMBL" id="WPCU01000005">
    <property type="protein sequence ID" value="MVA76246.1"/>
    <property type="molecule type" value="Genomic_DNA"/>
</dbReference>
<dbReference type="InterPro" id="IPR009597">
    <property type="entry name" value="DUF1206"/>
</dbReference>
<dbReference type="AlphaFoldDB" id="A0A6A9UTI7"/>
<dbReference type="Proteomes" id="UP000435304">
    <property type="component" value="Unassembled WGS sequence"/>
</dbReference>
<evidence type="ECO:0000313" key="5">
    <source>
        <dbReference type="Proteomes" id="UP000435304"/>
    </source>
</evidence>
<keyword evidence="2" id="KW-0812">Transmembrane</keyword>
<sequence>MSPDARTSSSGRGRSRGTASRAKDKAQDAAGDVEDRAEDAGQAIQDNPWYRRLVTLGLGAYGVVHLLVAWLALQLALGGGRSSEEASSSGALQQLAEQPFGGVLLVVVAVGLFTLALWQLLEAAFGHLYRRGATRVRKRLSSLGRAVVYGVLGSSAVSTAAGGGGGGGGEESLTARLLGHPAGVVLVLLVAAAVVAVGVSQVVKGVRRTFREDFSVPPGRAGRVLGVVGHVAKGVAFGVVGGLFAVAALTHDPQRAGGLDAALQTVRAQPYGVVLLVVLAAGLAAYGLYCFVWSRHPRHS</sequence>
<dbReference type="Pfam" id="PF06724">
    <property type="entry name" value="DUF1206"/>
    <property type="match status" value="3"/>
</dbReference>
<feature type="domain" description="DUF1206" evidence="3">
    <location>
        <begin position="56"/>
        <end position="125"/>
    </location>
</feature>
<accession>A0A6A9UTI7</accession>
<dbReference type="RefSeq" id="WP_156609634.1">
    <property type="nucleotide sequence ID" value="NZ_WPCU01000005.1"/>
</dbReference>
<feature type="transmembrane region" description="Helical" evidence="2">
    <location>
        <begin position="224"/>
        <end position="250"/>
    </location>
</feature>
<feature type="domain" description="DUF1206" evidence="3">
    <location>
        <begin position="228"/>
        <end position="294"/>
    </location>
</feature>
<evidence type="ECO:0000313" key="4">
    <source>
        <dbReference type="EMBL" id="MVA76246.1"/>
    </source>
</evidence>
<gene>
    <name evidence="4" type="ORF">GC722_09440</name>
</gene>
<feature type="region of interest" description="Disordered" evidence="1">
    <location>
        <begin position="1"/>
        <end position="40"/>
    </location>
</feature>
<protein>
    <submittedName>
        <fullName evidence="4">DUF1206 domain-containing protein</fullName>
    </submittedName>
</protein>
<feature type="compositionally biased region" description="Low complexity" evidence="1">
    <location>
        <begin position="1"/>
        <end position="20"/>
    </location>
</feature>
<reference evidence="4 5" key="1">
    <citation type="submission" date="2019-12" db="EMBL/GenBank/DDBJ databases">
        <title>Auraticoccus cholistani sp. nov., an actinomycete isolated from soil of Cholistan desert.</title>
        <authorList>
            <person name="Cheema M.T."/>
        </authorList>
    </citation>
    <scope>NUCLEOTIDE SEQUENCE [LARGE SCALE GENOMIC DNA]</scope>
    <source>
        <strain evidence="4 5">F435</strain>
    </source>
</reference>
<feature type="transmembrane region" description="Helical" evidence="2">
    <location>
        <begin position="270"/>
        <end position="292"/>
    </location>
</feature>
<feature type="transmembrane region" description="Helical" evidence="2">
    <location>
        <begin position="100"/>
        <end position="121"/>
    </location>
</feature>